<dbReference type="Proteomes" id="UP000308600">
    <property type="component" value="Unassembled WGS sequence"/>
</dbReference>
<organism evidence="1 2">
    <name type="scientific">Pluteus cervinus</name>
    <dbReference type="NCBI Taxonomy" id="181527"/>
    <lineage>
        <taxon>Eukaryota</taxon>
        <taxon>Fungi</taxon>
        <taxon>Dikarya</taxon>
        <taxon>Basidiomycota</taxon>
        <taxon>Agaricomycotina</taxon>
        <taxon>Agaricomycetes</taxon>
        <taxon>Agaricomycetidae</taxon>
        <taxon>Agaricales</taxon>
        <taxon>Pluteineae</taxon>
        <taxon>Pluteaceae</taxon>
        <taxon>Pluteus</taxon>
    </lineage>
</organism>
<keyword evidence="2" id="KW-1185">Reference proteome</keyword>
<evidence type="ECO:0000313" key="1">
    <source>
        <dbReference type="EMBL" id="TFK58496.1"/>
    </source>
</evidence>
<protein>
    <submittedName>
        <fullName evidence="1">Ribonuclease H-like protein</fullName>
    </submittedName>
</protein>
<gene>
    <name evidence="1" type="ORF">BDN72DRAFT_782033</name>
</gene>
<dbReference type="EMBL" id="ML209328">
    <property type="protein sequence ID" value="TFK58496.1"/>
    <property type="molecule type" value="Genomic_DNA"/>
</dbReference>
<accession>A0ACD2ZYX7</accession>
<sequence>MKEELVDKAKWKVYTDGSAIDGGVGAAAVLFEDGKTDAGKALTLHLGPTEHHTVYEGEAVGGILAAKLLQEQDIKVDEGISIYVDNQSVISGAKKIHNRSAQYLLNEFHDALLRVPTVKLFARSNKLSIRWISAHSGVEGNEMVDKLAKAAAQGYSSPKELIPKE</sequence>
<evidence type="ECO:0000313" key="2">
    <source>
        <dbReference type="Proteomes" id="UP000308600"/>
    </source>
</evidence>
<reference evidence="1 2" key="1">
    <citation type="journal article" date="2019" name="Nat. Ecol. Evol.">
        <title>Megaphylogeny resolves global patterns of mushroom evolution.</title>
        <authorList>
            <person name="Varga T."/>
            <person name="Krizsan K."/>
            <person name="Foldi C."/>
            <person name="Dima B."/>
            <person name="Sanchez-Garcia M."/>
            <person name="Sanchez-Ramirez S."/>
            <person name="Szollosi G.J."/>
            <person name="Szarkandi J.G."/>
            <person name="Papp V."/>
            <person name="Albert L."/>
            <person name="Andreopoulos W."/>
            <person name="Angelini C."/>
            <person name="Antonin V."/>
            <person name="Barry K.W."/>
            <person name="Bougher N.L."/>
            <person name="Buchanan P."/>
            <person name="Buyck B."/>
            <person name="Bense V."/>
            <person name="Catcheside P."/>
            <person name="Chovatia M."/>
            <person name="Cooper J."/>
            <person name="Damon W."/>
            <person name="Desjardin D."/>
            <person name="Finy P."/>
            <person name="Geml J."/>
            <person name="Haridas S."/>
            <person name="Hughes K."/>
            <person name="Justo A."/>
            <person name="Karasinski D."/>
            <person name="Kautmanova I."/>
            <person name="Kiss B."/>
            <person name="Kocsube S."/>
            <person name="Kotiranta H."/>
            <person name="LaButti K.M."/>
            <person name="Lechner B.E."/>
            <person name="Liimatainen K."/>
            <person name="Lipzen A."/>
            <person name="Lukacs Z."/>
            <person name="Mihaltcheva S."/>
            <person name="Morgado L.N."/>
            <person name="Niskanen T."/>
            <person name="Noordeloos M.E."/>
            <person name="Ohm R.A."/>
            <person name="Ortiz-Santana B."/>
            <person name="Ovrebo C."/>
            <person name="Racz N."/>
            <person name="Riley R."/>
            <person name="Savchenko A."/>
            <person name="Shiryaev A."/>
            <person name="Soop K."/>
            <person name="Spirin V."/>
            <person name="Szebenyi C."/>
            <person name="Tomsovsky M."/>
            <person name="Tulloss R.E."/>
            <person name="Uehling J."/>
            <person name="Grigoriev I.V."/>
            <person name="Vagvolgyi C."/>
            <person name="Papp T."/>
            <person name="Martin F.M."/>
            <person name="Miettinen O."/>
            <person name="Hibbett D.S."/>
            <person name="Nagy L.G."/>
        </authorList>
    </citation>
    <scope>NUCLEOTIDE SEQUENCE [LARGE SCALE GENOMIC DNA]</scope>
    <source>
        <strain evidence="1 2">NL-1719</strain>
    </source>
</reference>
<proteinExistence type="predicted"/>
<feature type="non-terminal residue" evidence="1">
    <location>
        <position position="165"/>
    </location>
</feature>
<name>A0ACD2ZYX7_9AGAR</name>